<gene>
    <name evidence="1" type="ORF">KK1_003013</name>
</gene>
<evidence type="ECO:0000313" key="1">
    <source>
        <dbReference type="EMBL" id="KYP56766.1"/>
    </source>
</evidence>
<dbReference type="InterPro" id="IPR043502">
    <property type="entry name" value="DNA/RNA_pol_sf"/>
</dbReference>
<dbReference type="InterPro" id="IPR043128">
    <property type="entry name" value="Rev_trsase/Diguanyl_cyclase"/>
</dbReference>
<evidence type="ECO:0000313" key="2">
    <source>
        <dbReference type="Proteomes" id="UP000075243"/>
    </source>
</evidence>
<evidence type="ECO:0008006" key="3">
    <source>
        <dbReference type="Google" id="ProtNLM"/>
    </source>
</evidence>
<reference evidence="1 2" key="1">
    <citation type="journal article" date="2012" name="Nat. Biotechnol.">
        <title>Draft genome sequence of pigeonpea (Cajanus cajan), an orphan legume crop of resource-poor farmers.</title>
        <authorList>
            <person name="Varshney R.K."/>
            <person name="Chen W."/>
            <person name="Li Y."/>
            <person name="Bharti A.K."/>
            <person name="Saxena R.K."/>
            <person name="Schlueter J.A."/>
            <person name="Donoghue M.T."/>
            <person name="Azam S."/>
            <person name="Fan G."/>
            <person name="Whaley A.M."/>
            <person name="Farmer A.D."/>
            <person name="Sheridan J."/>
            <person name="Iwata A."/>
            <person name="Tuteja R."/>
            <person name="Penmetsa R.V."/>
            <person name="Wu W."/>
            <person name="Upadhyaya H.D."/>
            <person name="Yang S.P."/>
            <person name="Shah T."/>
            <person name="Saxena K.B."/>
            <person name="Michael T."/>
            <person name="McCombie W.R."/>
            <person name="Yang B."/>
            <person name="Zhang G."/>
            <person name="Yang H."/>
            <person name="Wang J."/>
            <person name="Spillane C."/>
            <person name="Cook D.R."/>
            <person name="May G.D."/>
            <person name="Xu X."/>
            <person name="Jackson S.A."/>
        </authorList>
    </citation>
    <scope>NUCLEOTIDE SEQUENCE [LARGE SCALE GENOMIC DNA]</scope>
    <source>
        <strain evidence="2">cv. Asha</strain>
    </source>
</reference>
<sequence length="81" mass="9169">MLVSLSRFIPRLAEKAGPIFTLLRKPKNFEWSDQCEEAFKSFKVFPATPPVLQRPDHHSDLLLYLAVAKDAISTVIVKSIT</sequence>
<dbReference type="SUPFAM" id="SSF56672">
    <property type="entry name" value="DNA/RNA polymerases"/>
    <property type="match status" value="1"/>
</dbReference>
<organism evidence="1 2">
    <name type="scientific">Cajanus cajan</name>
    <name type="common">Pigeon pea</name>
    <name type="synonym">Cajanus indicus</name>
    <dbReference type="NCBI Taxonomy" id="3821"/>
    <lineage>
        <taxon>Eukaryota</taxon>
        <taxon>Viridiplantae</taxon>
        <taxon>Streptophyta</taxon>
        <taxon>Embryophyta</taxon>
        <taxon>Tracheophyta</taxon>
        <taxon>Spermatophyta</taxon>
        <taxon>Magnoliopsida</taxon>
        <taxon>eudicotyledons</taxon>
        <taxon>Gunneridae</taxon>
        <taxon>Pentapetalae</taxon>
        <taxon>rosids</taxon>
        <taxon>fabids</taxon>
        <taxon>Fabales</taxon>
        <taxon>Fabaceae</taxon>
        <taxon>Papilionoideae</taxon>
        <taxon>50 kb inversion clade</taxon>
        <taxon>NPAAA clade</taxon>
        <taxon>indigoferoid/millettioid clade</taxon>
        <taxon>Phaseoleae</taxon>
        <taxon>Cajanus</taxon>
    </lineage>
</organism>
<accession>A0A151SPK5</accession>
<proteinExistence type="predicted"/>
<keyword evidence="2" id="KW-1185">Reference proteome</keyword>
<dbReference type="Proteomes" id="UP000075243">
    <property type="component" value="Chromosome 11"/>
</dbReference>
<dbReference type="EMBL" id="CM003613">
    <property type="protein sequence ID" value="KYP56766.1"/>
    <property type="molecule type" value="Genomic_DNA"/>
</dbReference>
<dbReference type="STRING" id="3821.A0A151SPK5"/>
<dbReference type="Gene3D" id="3.30.70.270">
    <property type="match status" value="1"/>
</dbReference>
<dbReference type="Gramene" id="C.cajan_02944.t">
    <property type="protein sequence ID" value="C.cajan_02944.t.cds1"/>
    <property type="gene ID" value="C.cajan_02944"/>
</dbReference>
<name>A0A151SPK5_CAJCA</name>
<protein>
    <recommendedName>
        <fullName evidence="3">Retrovirus-related Pol polyprotein from transposon 412 family</fullName>
    </recommendedName>
</protein>
<dbReference type="AlphaFoldDB" id="A0A151SPK5"/>